<dbReference type="SMART" id="SM00717">
    <property type="entry name" value="SANT"/>
    <property type="match status" value="1"/>
</dbReference>
<feature type="domain" description="Myb-like" evidence="10">
    <location>
        <begin position="933"/>
        <end position="992"/>
    </location>
</feature>
<feature type="compositionally biased region" description="Polar residues" evidence="9">
    <location>
        <begin position="193"/>
        <end position="213"/>
    </location>
</feature>
<keyword evidence="6" id="KW-0539">Nucleus</keyword>
<accession>A0A286UWC7</accession>
<evidence type="ECO:0000259" key="11">
    <source>
        <dbReference type="PROSITE" id="PS51204"/>
    </source>
</evidence>
<evidence type="ECO:0000256" key="7">
    <source>
        <dbReference type="ARBA" id="ARBA00025178"/>
    </source>
</evidence>
<dbReference type="SMART" id="SM00573">
    <property type="entry name" value="HSA"/>
    <property type="match status" value="1"/>
</dbReference>
<feature type="domain" description="HTH myb-type" evidence="12">
    <location>
        <begin position="940"/>
        <end position="996"/>
    </location>
</feature>
<gene>
    <name evidence="13" type="ORF">PNOK_0096700</name>
</gene>
<evidence type="ECO:0000256" key="2">
    <source>
        <dbReference type="ARBA" id="ARBA00008913"/>
    </source>
</evidence>
<feature type="compositionally biased region" description="Polar residues" evidence="9">
    <location>
        <begin position="1017"/>
        <end position="1028"/>
    </location>
</feature>
<feature type="region of interest" description="Disordered" evidence="9">
    <location>
        <begin position="1235"/>
        <end position="1272"/>
    </location>
</feature>
<dbReference type="GO" id="GO:0006281">
    <property type="term" value="P:DNA repair"/>
    <property type="evidence" value="ECO:0007669"/>
    <property type="project" value="UniProtKB-KW"/>
</dbReference>
<dbReference type="SUPFAM" id="SSF46689">
    <property type="entry name" value="Homeodomain-like"/>
    <property type="match status" value="1"/>
</dbReference>
<dbReference type="InParanoid" id="A0A286UWC7"/>
<feature type="compositionally biased region" description="Basic and acidic residues" evidence="9">
    <location>
        <begin position="828"/>
        <end position="847"/>
    </location>
</feature>
<feature type="compositionally biased region" description="Polar residues" evidence="9">
    <location>
        <begin position="1260"/>
        <end position="1270"/>
    </location>
</feature>
<evidence type="ECO:0000256" key="4">
    <source>
        <dbReference type="ARBA" id="ARBA00022853"/>
    </source>
</evidence>
<feature type="compositionally biased region" description="Polar residues" evidence="9">
    <location>
        <begin position="380"/>
        <end position="391"/>
    </location>
</feature>
<comment type="function">
    <text evidence="7">Component of the NuA4 histone acetyltransferase complex which is involved in transcriptional activation of selected genes principally by acetylation of nucleosomal histone H4 and H2A. The NuA4 complex is also involved in DNA repair.</text>
</comment>
<feature type="compositionally biased region" description="Pro residues" evidence="9">
    <location>
        <begin position="326"/>
        <end position="337"/>
    </location>
</feature>
<feature type="compositionally biased region" description="Low complexity" evidence="9">
    <location>
        <begin position="282"/>
        <end position="305"/>
    </location>
</feature>
<feature type="compositionally biased region" description="Basic and acidic residues" evidence="9">
    <location>
        <begin position="259"/>
        <end position="280"/>
    </location>
</feature>
<name>A0A286UWC7_9AGAM</name>
<dbReference type="EMBL" id="NBII01000001">
    <property type="protein sequence ID" value="PAV23899.1"/>
    <property type="molecule type" value="Genomic_DNA"/>
</dbReference>
<dbReference type="GO" id="GO:0005634">
    <property type="term" value="C:nucleus"/>
    <property type="evidence" value="ECO:0007669"/>
    <property type="project" value="UniProtKB-SubCell"/>
</dbReference>
<reference evidence="13 14" key="1">
    <citation type="journal article" date="2017" name="Mol. Ecol.">
        <title>Comparative and population genomic landscape of Phellinus noxius: A hypervariable fungus causing root rot in trees.</title>
        <authorList>
            <person name="Chung C.L."/>
            <person name="Lee T.J."/>
            <person name="Akiba M."/>
            <person name="Lee H.H."/>
            <person name="Kuo T.H."/>
            <person name="Liu D."/>
            <person name="Ke H.M."/>
            <person name="Yokoi T."/>
            <person name="Roa M.B."/>
            <person name="Lu M.J."/>
            <person name="Chang Y.Y."/>
            <person name="Ann P.J."/>
            <person name="Tsai J.N."/>
            <person name="Chen C.Y."/>
            <person name="Tzean S.S."/>
            <person name="Ota Y."/>
            <person name="Hattori T."/>
            <person name="Sahashi N."/>
            <person name="Liou R.F."/>
            <person name="Kikuchi T."/>
            <person name="Tsai I.J."/>
        </authorList>
    </citation>
    <scope>NUCLEOTIDE SEQUENCE [LARGE SCALE GENOMIC DNA]</scope>
    <source>
        <strain evidence="13 14">FFPRI411160</strain>
    </source>
</reference>
<sequence length="1352" mass="151508">MSVNNNSEQNVLVDERLSELRELKDRRDELLREMFTMVRLAKRSRIQGGNSSIILSEETEEEDNEELEMFLDRFDLQKNPETGSIMALDLPDLYLDGVSEDDQKEGQLEEIETTEGDKEGEIRHGAEENGGIEDVAEEELEVQDAEADDDDDDDEDAQSEDAEASDDEMDVDEDKDDSANVEDRDGSVKAEINSFNPRDSIRSRTPGSQKETPSSLSNIEELSSNKAGDSQEDRDGEEQMDISFSSPPPTTRNVSSRHSSKDRATSEIRKETTPVREKDIVPATPSASSRQSTSTSLTPLTPISPNKQESRPRKPSIVVDLNDKTPLPPPRQPPPPIIVKLSVSQGIQPSFSFSAEQDQGQDTAITATEDSRSEMKTEPGTETTALNDTTESATIQPHLSFYRTEVPYYLPPLSSLPSEFNRKGKPQKRKKDREREKSTSDNGKKDDWVPLGLVKWQALLNVNPVHKRLSKATKCVLTRDWIVATTELKLMCAFDHIENLKRENKWSFRQYKKSRVSAGLIKTHWDYLMDEMKWLQVDFREERRWKIALAYELAKSVCEWHAAGSPEERIRLGICERWRRPDPLPPRIENDVESMDIDIDMETHLLQQNIDESMNEDVPDLQCLPSDEEDDAEDRRTVDKALTHSENLVMDEGLYGSTISAMTSAIPDGTETSSVAMKLEEMENNDALHAPETRAVPDFSTEPSQTPMKAESFDPSQALIESSTNPILHSSAPEQDALPGDPDKLWEPEVAKSLRNKILNEVSEDSLFLNFDEVLTQTSKENSSVLMPEDMNIGVGLDLSLSQIFPELQLYGMMDAMTLDNLFNSPNDGKKKGDKRADRDDPTKRVEETTYTKVCPTNRFMHQKPTLISALEPAKKWKKGRWVDLDESPVVSDVDGPPASINPDSSCTLFEGRKAAPPFQPPIILQSARNTRSSRTQEIPWSATEDSLLKTLAERYPSNWRLVADTLNSSRIRTSVDLRTPIECFDRYRSKFSPFSRNYLHHGAVAGPSHSAIAPEDSTSVNTPSNVDTPPPQTPVTPTASQMMTRGVKKMANSTAQNAINISVNTNAHTVESRKRRRHFIINESMRKTSIKREKMLRNDKEQLKKQSTVPVPAHDTHLQIGSKVRLSPMDLVQQKAEIDRRRDMERQNLLRRGIQAPQTIPQIRQQMMQQPAQARVLAQQVQAQVQAQVQVQQGASQQQQPNHAQLQNQVQNQIGMNGQIGQITAQFAPHPNVAAASNTQHSSPPNVNATAAANFPRPASSQQRPNNIPISGAQVLPLGGGTVPIARTNTSALSAYFNTNGAQLTPEQQINVVRMIQQQQEALQMQNGQQNRISQLHQAMAGYPTQPPNQP</sequence>
<organism evidence="13 14">
    <name type="scientific">Pyrrhoderma noxium</name>
    <dbReference type="NCBI Taxonomy" id="2282107"/>
    <lineage>
        <taxon>Eukaryota</taxon>
        <taxon>Fungi</taxon>
        <taxon>Dikarya</taxon>
        <taxon>Basidiomycota</taxon>
        <taxon>Agaricomycotina</taxon>
        <taxon>Agaricomycetes</taxon>
        <taxon>Hymenochaetales</taxon>
        <taxon>Hymenochaetaceae</taxon>
        <taxon>Pyrrhoderma</taxon>
    </lineage>
</organism>
<dbReference type="STRING" id="2282107.A0A286UWC7"/>
<feature type="compositionally biased region" description="Low complexity" evidence="9">
    <location>
        <begin position="214"/>
        <end position="225"/>
    </location>
</feature>
<dbReference type="PROSITE" id="PS50090">
    <property type="entry name" value="MYB_LIKE"/>
    <property type="match status" value="1"/>
</dbReference>
<dbReference type="PROSITE" id="PS51294">
    <property type="entry name" value="HTH_MYB"/>
    <property type="match status" value="1"/>
</dbReference>
<evidence type="ECO:0000256" key="3">
    <source>
        <dbReference type="ARBA" id="ARBA00022763"/>
    </source>
</evidence>
<feature type="compositionally biased region" description="Acidic residues" evidence="9">
    <location>
        <begin position="130"/>
        <end position="176"/>
    </location>
</feature>
<comment type="similarity">
    <text evidence="2">Belongs to the EAF1 family.</text>
</comment>
<dbReference type="InterPro" id="IPR001005">
    <property type="entry name" value="SANT/Myb"/>
</dbReference>
<evidence type="ECO:0000256" key="1">
    <source>
        <dbReference type="ARBA" id="ARBA00004123"/>
    </source>
</evidence>
<comment type="subcellular location">
    <subcellularLocation>
        <location evidence="1">Nucleus</location>
    </subcellularLocation>
</comment>
<feature type="compositionally biased region" description="Basic and acidic residues" evidence="9">
    <location>
        <begin position="177"/>
        <end position="188"/>
    </location>
</feature>
<feature type="compositionally biased region" description="Basic and acidic residues" evidence="9">
    <location>
        <begin position="115"/>
        <end position="127"/>
    </location>
</feature>
<feature type="compositionally biased region" description="Polar residues" evidence="9">
    <location>
        <begin position="342"/>
        <end position="368"/>
    </location>
</feature>
<feature type="compositionally biased region" description="Basic and acidic residues" evidence="9">
    <location>
        <begin position="369"/>
        <end position="379"/>
    </location>
</feature>
<dbReference type="GO" id="GO:0035267">
    <property type="term" value="C:NuA4 histone acetyltransferase complex"/>
    <property type="evidence" value="ECO:0007669"/>
    <property type="project" value="TreeGrafter"/>
</dbReference>
<dbReference type="Pfam" id="PF13921">
    <property type="entry name" value="Myb_DNA-bind_6"/>
    <property type="match status" value="1"/>
</dbReference>
<feature type="domain" description="HSA" evidence="11">
    <location>
        <begin position="512"/>
        <end position="584"/>
    </location>
</feature>
<keyword evidence="4" id="KW-0156">Chromatin regulator</keyword>
<dbReference type="Proteomes" id="UP000217199">
    <property type="component" value="Unassembled WGS sequence"/>
</dbReference>
<comment type="caution">
    <text evidence="13">The sequence shown here is derived from an EMBL/GenBank/DDBJ whole genome shotgun (WGS) entry which is preliminary data.</text>
</comment>
<feature type="region of interest" description="Disordered" evidence="9">
    <location>
        <begin position="687"/>
        <end position="713"/>
    </location>
</feature>
<feature type="region of interest" description="Disordered" evidence="9">
    <location>
        <begin position="100"/>
        <end position="391"/>
    </location>
</feature>
<feature type="compositionally biased region" description="Basic residues" evidence="9">
    <location>
        <begin position="423"/>
        <end position="432"/>
    </location>
</feature>
<dbReference type="InterPro" id="IPR014012">
    <property type="entry name" value="HSA_dom"/>
</dbReference>
<proteinExistence type="inferred from homology"/>
<dbReference type="GO" id="GO:0003682">
    <property type="term" value="F:chromatin binding"/>
    <property type="evidence" value="ECO:0007669"/>
    <property type="project" value="TreeGrafter"/>
</dbReference>
<evidence type="ECO:0000256" key="8">
    <source>
        <dbReference type="ARBA" id="ARBA00029670"/>
    </source>
</evidence>
<dbReference type="PROSITE" id="PS51204">
    <property type="entry name" value="HSA"/>
    <property type="match status" value="1"/>
</dbReference>
<evidence type="ECO:0000313" key="13">
    <source>
        <dbReference type="EMBL" id="PAV23899.1"/>
    </source>
</evidence>
<dbReference type="InterPro" id="IPR017930">
    <property type="entry name" value="Myb_dom"/>
</dbReference>
<feature type="region of interest" description="Disordered" evidence="9">
    <location>
        <begin position="823"/>
        <end position="847"/>
    </location>
</feature>
<evidence type="ECO:0000256" key="5">
    <source>
        <dbReference type="ARBA" id="ARBA00023204"/>
    </source>
</evidence>
<evidence type="ECO:0000259" key="12">
    <source>
        <dbReference type="PROSITE" id="PS51294"/>
    </source>
</evidence>
<dbReference type="Pfam" id="PF07529">
    <property type="entry name" value="HSA"/>
    <property type="match status" value="1"/>
</dbReference>
<feature type="compositionally biased region" description="Acidic residues" evidence="9">
    <location>
        <begin position="230"/>
        <end position="240"/>
    </location>
</feature>
<keyword evidence="14" id="KW-1185">Reference proteome</keyword>
<feature type="region of interest" description="Disordered" evidence="9">
    <location>
        <begin position="1010"/>
        <end position="1040"/>
    </location>
</feature>
<dbReference type="Gene3D" id="1.10.10.60">
    <property type="entry name" value="Homeodomain-like"/>
    <property type="match status" value="1"/>
</dbReference>
<dbReference type="PANTHER" id="PTHR46459">
    <property type="entry name" value="E1A-BINDING PROTEIN P400-RELATED"/>
    <property type="match status" value="1"/>
</dbReference>
<evidence type="ECO:0000256" key="9">
    <source>
        <dbReference type="SAM" id="MobiDB-lite"/>
    </source>
</evidence>
<feature type="compositionally biased region" description="Polar residues" evidence="9">
    <location>
        <begin position="1236"/>
        <end position="1252"/>
    </location>
</feature>
<dbReference type="OrthoDB" id="5364245at2759"/>
<feature type="compositionally biased region" description="Acidic residues" evidence="9">
    <location>
        <begin position="100"/>
        <end position="114"/>
    </location>
</feature>
<evidence type="ECO:0000259" key="10">
    <source>
        <dbReference type="PROSITE" id="PS50090"/>
    </source>
</evidence>
<keyword evidence="5" id="KW-0234">DNA repair</keyword>
<dbReference type="GO" id="GO:0006325">
    <property type="term" value="P:chromatin organization"/>
    <property type="evidence" value="ECO:0007669"/>
    <property type="project" value="UniProtKB-KW"/>
</dbReference>
<keyword evidence="3" id="KW-0227">DNA damage</keyword>
<dbReference type="InterPro" id="IPR009057">
    <property type="entry name" value="Homeodomain-like_sf"/>
</dbReference>
<feature type="compositionally biased region" description="Basic and acidic residues" evidence="9">
    <location>
        <begin position="433"/>
        <end position="444"/>
    </location>
</feature>
<evidence type="ECO:0000313" key="14">
    <source>
        <dbReference type="Proteomes" id="UP000217199"/>
    </source>
</evidence>
<protein>
    <recommendedName>
        <fullName evidence="8">Vacuolar import and degradation protein 21</fullName>
    </recommendedName>
</protein>
<dbReference type="PANTHER" id="PTHR46459:SF1">
    <property type="entry name" value="E1A-BINDING PROTEIN P400"/>
    <property type="match status" value="1"/>
</dbReference>
<evidence type="ECO:0000256" key="6">
    <source>
        <dbReference type="ARBA" id="ARBA00023242"/>
    </source>
</evidence>
<feature type="region of interest" description="Disordered" evidence="9">
    <location>
        <begin position="416"/>
        <end position="444"/>
    </location>
</feature>